<gene>
    <name evidence="2" type="ORF">TorRG33x02_351300</name>
</gene>
<proteinExistence type="predicted"/>
<feature type="compositionally biased region" description="Low complexity" evidence="1">
    <location>
        <begin position="1"/>
        <end position="20"/>
    </location>
</feature>
<reference evidence="3" key="1">
    <citation type="submission" date="2016-06" db="EMBL/GenBank/DDBJ databases">
        <title>Parallel loss of symbiosis genes in relatives of nitrogen-fixing non-legume Parasponia.</title>
        <authorList>
            <person name="Van Velzen R."/>
            <person name="Holmer R."/>
            <person name="Bu F."/>
            <person name="Rutten L."/>
            <person name="Van Zeijl A."/>
            <person name="Liu W."/>
            <person name="Santuari L."/>
            <person name="Cao Q."/>
            <person name="Sharma T."/>
            <person name="Shen D."/>
            <person name="Roswanjaya Y."/>
            <person name="Wardhani T."/>
            <person name="Kalhor M.S."/>
            <person name="Jansen J."/>
            <person name="Van den Hoogen J."/>
            <person name="Gungor B."/>
            <person name="Hartog M."/>
            <person name="Hontelez J."/>
            <person name="Verver J."/>
            <person name="Yang W.-C."/>
            <person name="Schijlen E."/>
            <person name="Repin R."/>
            <person name="Schilthuizen M."/>
            <person name="Schranz E."/>
            <person name="Heidstra R."/>
            <person name="Miyata K."/>
            <person name="Fedorova E."/>
            <person name="Kohlen W."/>
            <person name="Bisseling T."/>
            <person name="Smit S."/>
            <person name="Geurts R."/>
        </authorList>
    </citation>
    <scope>NUCLEOTIDE SEQUENCE [LARGE SCALE GENOMIC DNA]</scope>
    <source>
        <strain evidence="3">cv. RG33-2</strain>
    </source>
</reference>
<dbReference type="AlphaFoldDB" id="A0A2P5AFX6"/>
<dbReference type="InParanoid" id="A0A2P5AFX6"/>
<evidence type="ECO:0000256" key="1">
    <source>
        <dbReference type="SAM" id="MobiDB-lite"/>
    </source>
</evidence>
<feature type="compositionally biased region" description="Low complexity" evidence="1">
    <location>
        <begin position="33"/>
        <end position="45"/>
    </location>
</feature>
<dbReference type="EMBL" id="JXTC01000883">
    <property type="protein sequence ID" value="PON35446.1"/>
    <property type="molecule type" value="Genomic_DNA"/>
</dbReference>
<keyword evidence="3" id="KW-1185">Reference proteome</keyword>
<name>A0A2P5AFX6_TREOI</name>
<accession>A0A2P5AFX6</accession>
<dbReference type="Proteomes" id="UP000237000">
    <property type="component" value="Unassembled WGS sequence"/>
</dbReference>
<organism evidence="2 3">
    <name type="scientific">Trema orientale</name>
    <name type="common">Charcoal tree</name>
    <name type="synonym">Celtis orientalis</name>
    <dbReference type="NCBI Taxonomy" id="63057"/>
    <lineage>
        <taxon>Eukaryota</taxon>
        <taxon>Viridiplantae</taxon>
        <taxon>Streptophyta</taxon>
        <taxon>Embryophyta</taxon>
        <taxon>Tracheophyta</taxon>
        <taxon>Spermatophyta</taxon>
        <taxon>Magnoliopsida</taxon>
        <taxon>eudicotyledons</taxon>
        <taxon>Gunneridae</taxon>
        <taxon>Pentapetalae</taxon>
        <taxon>rosids</taxon>
        <taxon>fabids</taxon>
        <taxon>Rosales</taxon>
        <taxon>Cannabaceae</taxon>
        <taxon>Trema</taxon>
    </lineage>
</organism>
<feature type="region of interest" description="Disordered" evidence="1">
    <location>
        <begin position="1"/>
        <end position="45"/>
    </location>
</feature>
<evidence type="ECO:0000313" key="2">
    <source>
        <dbReference type="EMBL" id="PON35446.1"/>
    </source>
</evidence>
<evidence type="ECO:0000313" key="3">
    <source>
        <dbReference type="Proteomes" id="UP000237000"/>
    </source>
</evidence>
<dbReference type="OrthoDB" id="10387942at2759"/>
<protein>
    <submittedName>
        <fullName evidence="2">Uncharacterized protein</fullName>
    </submittedName>
</protein>
<sequence>MDPNNNNGGESSGSETNSASRESRIKQVTKNNSGELSSGSSGTEATSAFDYKSYIEQLNANQRLLQAPNMTEEQVLLCRSDFEIAASRTINRSAPLTGEDKARNVIEAFPARQRRNSACERS</sequence>
<comment type="caution">
    <text evidence="2">The sequence shown here is derived from an EMBL/GenBank/DDBJ whole genome shotgun (WGS) entry which is preliminary data.</text>
</comment>